<keyword evidence="3" id="KW-0812">Transmembrane</keyword>
<feature type="compositionally biased region" description="Polar residues" evidence="2">
    <location>
        <begin position="1"/>
        <end position="10"/>
    </location>
</feature>
<evidence type="ECO:0000313" key="6">
    <source>
        <dbReference type="Proteomes" id="UP000594638"/>
    </source>
</evidence>
<keyword evidence="6" id="KW-1185">Reference proteome</keyword>
<organism evidence="5 6">
    <name type="scientific">Olea europaea subsp. europaea</name>
    <dbReference type="NCBI Taxonomy" id="158383"/>
    <lineage>
        <taxon>Eukaryota</taxon>
        <taxon>Viridiplantae</taxon>
        <taxon>Streptophyta</taxon>
        <taxon>Embryophyta</taxon>
        <taxon>Tracheophyta</taxon>
        <taxon>Spermatophyta</taxon>
        <taxon>Magnoliopsida</taxon>
        <taxon>eudicotyledons</taxon>
        <taxon>Gunneridae</taxon>
        <taxon>Pentapetalae</taxon>
        <taxon>asterids</taxon>
        <taxon>lamiids</taxon>
        <taxon>Lamiales</taxon>
        <taxon>Oleaceae</taxon>
        <taxon>Oleeae</taxon>
        <taxon>Olea</taxon>
    </lineage>
</organism>
<dbReference type="PANTHER" id="PTHR45676:SF88">
    <property type="entry name" value="RING-H2 FINGER PROTEIN ATL33"/>
    <property type="match status" value="1"/>
</dbReference>
<sequence length="172" mass="18933">MINASTTNASAPPPYPATQPRTSDITARTAILCLVAVIITPLVIYTFFVAMKCPWNPFRRPSRRSDGAAGELSCKGKDFELVCGVRKVAREKETVGSECPVCLSVFVEGEEIRQLNACKHAFHVECIDMWLYSHSNCPVCRVSVPVKRFKLASIIGGEEDFRQGLPDSANLI</sequence>
<dbReference type="GO" id="GO:0016567">
    <property type="term" value="P:protein ubiquitination"/>
    <property type="evidence" value="ECO:0007669"/>
    <property type="project" value="TreeGrafter"/>
</dbReference>
<dbReference type="Gramene" id="OE9A049032T1">
    <property type="protein sequence ID" value="OE9A049032C1"/>
    <property type="gene ID" value="OE9A049032"/>
</dbReference>
<dbReference type="Gene3D" id="3.30.40.10">
    <property type="entry name" value="Zinc/RING finger domain, C3HC4 (zinc finger)"/>
    <property type="match status" value="1"/>
</dbReference>
<accession>A0A8S0V3T9</accession>
<gene>
    <name evidence="5" type="ORF">OLEA9_A049032</name>
</gene>
<dbReference type="EMBL" id="CACTIH010009115">
    <property type="protein sequence ID" value="CAA3024732.1"/>
    <property type="molecule type" value="Genomic_DNA"/>
</dbReference>
<evidence type="ECO:0000256" key="3">
    <source>
        <dbReference type="SAM" id="Phobius"/>
    </source>
</evidence>
<dbReference type="PANTHER" id="PTHR45676">
    <property type="entry name" value="RING-H2 FINGER PROTEIN ATL51-RELATED"/>
    <property type="match status" value="1"/>
</dbReference>
<dbReference type="OrthoDB" id="8062037at2759"/>
<name>A0A8S0V3T9_OLEEU</name>
<dbReference type="Proteomes" id="UP000594638">
    <property type="component" value="Unassembled WGS sequence"/>
</dbReference>
<keyword evidence="1" id="KW-0479">Metal-binding</keyword>
<keyword evidence="3" id="KW-1133">Transmembrane helix</keyword>
<feature type="region of interest" description="Disordered" evidence="2">
    <location>
        <begin position="1"/>
        <end position="21"/>
    </location>
</feature>
<evidence type="ECO:0000256" key="1">
    <source>
        <dbReference type="PROSITE-ProRule" id="PRU00175"/>
    </source>
</evidence>
<evidence type="ECO:0000256" key="2">
    <source>
        <dbReference type="SAM" id="MobiDB-lite"/>
    </source>
</evidence>
<dbReference type="InterPro" id="IPR001841">
    <property type="entry name" value="Znf_RING"/>
</dbReference>
<dbReference type="SUPFAM" id="SSF57850">
    <property type="entry name" value="RING/U-box"/>
    <property type="match status" value="1"/>
</dbReference>
<proteinExistence type="predicted"/>
<dbReference type="PROSITE" id="PS50089">
    <property type="entry name" value="ZF_RING_2"/>
    <property type="match status" value="1"/>
</dbReference>
<dbReference type="AlphaFoldDB" id="A0A8S0V3T9"/>
<feature type="transmembrane region" description="Helical" evidence="3">
    <location>
        <begin position="29"/>
        <end position="50"/>
    </location>
</feature>
<reference evidence="5 6" key="1">
    <citation type="submission" date="2019-12" db="EMBL/GenBank/DDBJ databases">
        <authorList>
            <person name="Alioto T."/>
            <person name="Alioto T."/>
            <person name="Gomez Garrido J."/>
        </authorList>
    </citation>
    <scope>NUCLEOTIDE SEQUENCE [LARGE SCALE GENOMIC DNA]</scope>
</reference>
<dbReference type="GO" id="GO:0008270">
    <property type="term" value="F:zinc ion binding"/>
    <property type="evidence" value="ECO:0007669"/>
    <property type="project" value="UniProtKB-KW"/>
</dbReference>
<dbReference type="SMART" id="SM00184">
    <property type="entry name" value="RING"/>
    <property type="match status" value="1"/>
</dbReference>
<keyword evidence="1" id="KW-0863">Zinc-finger</keyword>
<dbReference type="InterPro" id="IPR013083">
    <property type="entry name" value="Znf_RING/FYVE/PHD"/>
</dbReference>
<keyword evidence="3" id="KW-0472">Membrane</keyword>
<protein>
    <submittedName>
        <fullName evidence="5">RING-H2 finger ATL33-like</fullName>
    </submittedName>
</protein>
<comment type="caution">
    <text evidence="5">The sequence shown here is derived from an EMBL/GenBank/DDBJ whole genome shotgun (WGS) entry which is preliminary data.</text>
</comment>
<dbReference type="Pfam" id="PF13639">
    <property type="entry name" value="zf-RING_2"/>
    <property type="match status" value="1"/>
</dbReference>
<dbReference type="CDD" id="cd16461">
    <property type="entry name" value="RING-H2_EL5-like"/>
    <property type="match status" value="1"/>
</dbReference>
<evidence type="ECO:0000313" key="5">
    <source>
        <dbReference type="EMBL" id="CAA3024732.1"/>
    </source>
</evidence>
<evidence type="ECO:0000259" key="4">
    <source>
        <dbReference type="PROSITE" id="PS50089"/>
    </source>
</evidence>
<keyword evidence="1" id="KW-0862">Zinc</keyword>
<feature type="domain" description="RING-type" evidence="4">
    <location>
        <begin position="99"/>
        <end position="141"/>
    </location>
</feature>